<gene>
    <name evidence="2" type="ORF">SAMN05192549_12310</name>
</gene>
<reference evidence="3" key="1">
    <citation type="submission" date="2016-11" db="EMBL/GenBank/DDBJ databases">
        <authorList>
            <person name="Varghese N."/>
            <person name="Submissions S."/>
        </authorList>
    </citation>
    <scope>NUCLEOTIDE SEQUENCE [LARGE SCALE GENOMIC DNA]</scope>
    <source>
        <strain evidence="3">Sac-22</strain>
    </source>
</reference>
<keyword evidence="3" id="KW-1185">Reference proteome</keyword>
<feature type="region of interest" description="Disordered" evidence="1">
    <location>
        <begin position="353"/>
        <end position="397"/>
    </location>
</feature>
<accession>A0A1M7REJ8</accession>
<evidence type="ECO:0000256" key="1">
    <source>
        <dbReference type="SAM" id="MobiDB-lite"/>
    </source>
</evidence>
<dbReference type="EMBL" id="FRCX01000023">
    <property type="protein sequence ID" value="SHN44569.1"/>
    <property type="molecule type" value="Genomic_DNA"/>
</dbReference>
<protein>
    <recommendedName>
        <fullName evidence="4">TnsE C-terminal domain-containing protein</fullName>
    </recommendedName>
</protein>
<dbReference type="STRING" id="551987.SAMN05192549_12310"/>
<dbReference type="AlphaFoldDB" id="A0A1M7REJ8"/>
<organism evidence="2 3">
    <name type="scientific">Duganella sacchari</name>
    <dbReference type="NCBI Taxonomy" id="551987"/>
    <lineage>
        <taxon>Bacteria</taxon>
        <taxon>Pseudomonadati</taxon>
        <taxon>Pseudomonadota</taxon>
        <taxon>Betaproteobacteria</taxon>
        <taxon>Burkholderiales</taxon>
        <taxon>Oxalobacteraceae</taxon>
        <taxon>Telluria group</taxon>
        <taxon>Duganella</taxon>
    </lineage>
</organism>
<evidence type="ECO:0008006" key="4">
    <source>
        <dbReference type="Google" id="ProtNLM"/>
    </source>
</evidence>
<evidence type="ECO:0000313" key="3">
    <source>
        <dbReference type="Proteomes" id="UP000184339"/>
    </source>
</evidence>
<evidence type="ECO:0000313" key="2">
    <source>
        <dbReference type="EMBL" id="SHN44569.1"/>
    </source>
</evidence>
<dbReference type="Proteomes" id="UP000184339">
    <property type="component" value="Unassembled WGS sequence"/>
</dbReference>
<proteinExistence type="predicted"/>
<feature type="region of interest" description="Disordered" evidence="1">
    <location>
        <begin position="285"/>
        <end position="323"/>
    </location>
</feature>
<name>A0A1M7REJ8_9BURK</name>
<sequence length="595" mass="66330">MPLSFQYTTRPRSKIVCSDDSFRLNGPHMAWWQCGFKKNYSDDTQPTVLMAFRKIDRGTLADKVVYHELSVAALGQVRLGSIWQDRECTSQAVFEARTFDVDFTNGWRFTSFKEASKQGLTAPFPQEIYPLEYKSADMNWLLEFDLPTGGKLIIPCIEFFARCYGSSGELRRILAAYTWEGHAETVKAKCFAPLDTEEIPGVWQVRLQPRLRNRDAVFLAHVKYDPYTELAAKRIHSQIQVAFEKNSSRPIFAQIAPWFKGSTKLIVEGIAFGNSFLALRVNGMEDPSGDDVERSRVGGKAKNPAPESAKTRAPGFRPRMQTPRPIINLAGNRIADRDAGTVEFEDDDFVTINPRPIKDVQAEQAKTKSGGSRHGPETTTSSLGEARGAGKGVGQASIHAPEFPSNGWLRDMWDAMIALQKRKVIDAVDWYTYQHGFSASMPIMLITVPEFKKNDEVETRVKSFPFLDREKTLRRGILVARIQLSDGPVYIVEIARSPIGSASSGEGEQSFQGIVFRLSDEKDLNSWLRELIDLIRRSAGVLSRIGGIEGKCPGVAMTFPHNAGPKQLAKGVTRCEYIVAAAIHDIGSEINLDVA</sequence>